<keyword evidence="3" id="KW-0804">Transcription</keyword>
<dbReference type="CDD" id="cd06170">
    <property type="entry name" value="LuxR_C_like"/>
    <property type="match status" value="1"/>
</dbReference>
<dbReference type="SMART" id="SM00421">
    <property type="entry name" value="HTH_LUXR"/>
    <property type="match status" value="1"/>
</dbReference>
<keyword evidence="1" id="KW-0805">Transcription regulation</keyword>
<accession>A0ABW0R2K1</accession>
<dbReference type="SUPFAM" id="SSF46894">
    <property type="entry name" value="C-terminal effector domain of the bipartite response regulators"/>
    <property type="match status" value="1"/>
</dbReference>
<dbReference type="PROSITE" id="PS50043">
    <property type="entry name" value="HTH_LUXR_2"/>
    <property type="match status" value="1"/>
</dbReference>
<evidence type="ECO:0000256" key="2">
    <source>
        <dbReference type="ARBA" id="ARBA00023125"/>
    </source>
</evidence>
<keyword evidence="6" id="KW-1185">Reference proteome</keyword>
<dbReference type="PROSITE" id="PS00622">
    <property type="entry name" value="HTH_LUXR_1"/>
    <property type="match status" value="1"/>
</dbReference>
<evidence type="ECO:0000259" key="4">
    <source>
        <dbReference type="PROSITE" id="PS50043"/>
    </source>
</evidence>
<reference evidence="6" key="1">
    <citation type="journal article" date="2019" name="Int. J. Syst. Evol. Microbiol.">
        <title>The Global Catalogue of Microorganisms (GCM) 10K type strain sequencing project: providing services to taxonomists for standard genome sequencing and annotation.</title>
        <authorList>
            <consortium name="The Broad Institute Genomics Platform"/>
            <consortium name="The Broad Institute Genome Sequencing Center for Infectious Disease"/>
            <person name="Wu L."/>
            <person name="Ma J."/>
        </authorList>
    </citation>
    <scope>NUCLEOTIDE SEQUENCE [LARGE SCALE GENOMIC DNA]</scope>
    <source>
        <strain evidence="6">CGMCC 1.18578</strain>
    </source>
</reference>
<dbReference type="PRINTS" id="PR00038">
    <property type="entry name" value="HTHLUXR"/>
</dbReference>
<dbReference type="Proteomes" id="UP001596108">
    <property type="component" value="Unassembled WGS sequence"/>
</dbReference>
<evidence type="ECO:0000313" key="6">
    <source>
        <dbReference type="Proteomes" id="UP001596108"/>
    </source>
</evidence>
<dbReference type="Pfam" id="PF00196">
    <property type="entry name" value="GerE"/>
    <property type="match status" value="1"/>
</dbReference>
<protein>
    <submittedName>
        <fullName evidence="5">Response regulator transcription factor</fullName>
    </submittedName>
</protein>
<dbReference type="PANTHER" id="PTHR44688">
    <property type="entry name" value="DNA-BINDING TRANSCRIPTIONAL ACTIVATOR DEVR_DOSR"/>
    <property type="match status" value="1"/>
</dbReference>
<evidence type="ECO:0000256" key="1">
    <source>
        <dbReference type="ARBA" id="ARBA00023015"/>
    </source>
</evidence>
<keyword evidence="2" id="KW-0238">DNA-binding</keyword>
<dbReference type="RefSeq" id="WP_378113425.1">
    <property type="nucleotide sequence ID" value="NZ_JBHSNC010000054.1"/>
</dbReference>
<dbReference type="InterPro" id="IPR016032">
    <property type="entry name" value="Sig_transdc_resp-reg_C-effctor"/>
</dbReference>
<comment type="caution">
    <text evidence="5">The sequence shown here is derived from an EMBL/GenBank/DDBJ whole genome shotgun (WGS) entry which is preliminary data.</text>
</comment>
<proteinExistence type="predicted"/>
<feature type="domain" description="HTH luxR-type" evidence="4">
    <location>
        <begin position="1"/>
        <end position="61"/>
    </location>
</feature>
<dbReference type="InterPro" id="IPR000792">
    <property type="entry name" value="Tscrpt_reg_LuxR_C"/>
</dbReference>
<dbReference type="EMBL" id="JBHSNC010000054">
    <property type="protein sequence ID" value="MFC5531463.1"/>
    <property type="molecule type" value="Genomic_DNA"/>
</dbReference>
<dbReference type="Gene3D" id="1.10.10.10">
    <property type="entry name" value="Winged helix-like DNA-binding domain superfamily/Winged helix DNA-binding domain"/>
    <property type="match status" value="1"/>
</dbReference>
<organism evidence="5 6">
    <name type="scientific">Cohnella yongneupensis</name>
    <dbReference type="NCBI Taxonomy" id="425006"/>
    <lineage>
        <taxon>Bacteria</taxon>
        <taxon>Bacillati</taxon>
        <taxon>Bacillota</taxon>
        <taxon>Bacilli</taxon>
        <taxon>Bacillales</taxon>
        <taxon>Paenibacillaceae</taxon>
        <taxon>Cohnella</taxon>
    </lineage>
</organism>
<name>A0ABW0R2K1_9BACL</name>
<dbReference type="InterPro" id="IPR036388">
    <property type="entry name" value="WH-like_DNA-bd_sf"/>
</dbReference>
<gene>
    <name evidence="5" type="ORF">ACFPQ4_18750</name>
</gene>
<dbReference type="PANTHER" id="PTHR44688:SF16">
    <property type="entry name" value="DNA-BINDING TRANSCRIPTIONAL ACTIVATOR DEVR_DOSR"/>
    <property type="match status" value="1"/>
</dbReference>
<sequence length="65" mass="7433">MSLTRRENEVLCLLCKGYSYKEISGELFVSMDTVRFHIHNLLSKFSAKDKAQLIVFAIQHKSVSA</sequence>
<evidence type="ECO:0000313" key="5">
    <source>
        <dbReference type="EMBL" id="MFC5531463.1"/>
    </source>
</evidence>
<evidence type="ECO:0000256" key="3">
    <source>
        <dbReference type="ARBA" id="ARBA00023163"/>
    </source>
</evidence>